<protein>
    <submittedName>
        <fullName evidence="1">Uncharacterized protein</fullName>
    </submittedName>
</protein>
<organism evidence="1 2">
    <name type="scientific">Candidatus Woesebacteria bacterium RBG_13_36_22</name>
    <dbReference type="NCBI Taxonomy" id="1802478"/>
    <lineage>
        <taxon>Bacteria</taxon>
        <taxon>Candidatus Woeseibacteriota</taxon>
    </lineage>
</organism>
<gene>
    <name evidence="1" type="ORF">A2Z67_04915</name>
</gene>
<comment type="caution">
    <text evidence="1">The sequence shown here is derived from an EMBL/GenBank/DDBJ whole genome shotgun (WGS) entry which is preliminary data.</text>
</comment>
<proteinExistence type="predicted"/>
<name>A0A1F7X2D7_9BACT</name>
<reference evidence="1 2" key="1">
    <citation type="journal article" date="2016" name="Nat. Commun.">
        <title>Thousands of microbial genomes shed light on interconnected biogeochemical processes in an aquifer system.</title>
        <authorList>
            <person name="Anantharaman K."/>
            <person name="Brown C.T."/>
            <person name="Hug L.A."/>
            <person name="Sharon I."/>
            <person name="Castelle C.J."/>
            <person name="Probst A.J."/>
            <person name="Thomas B.C."/>
            <person name="Singh A."/>
            <person name="Wilkins M.J."/>
            <person name="Karaoz U."/>
            <person name="Brodie E.L."/>
            <person name="Williams K.H."/>
            <person name="Hubbard S.S."/>
            <person name="Banfield J.F."/>
        </authorList>
    </citation>
    <scope>NUCLEOTIDE SEQUENCE [LARGE SCALE GENOMIC DNA]</scope>
</reference>
<accession>A0A1F7X2D7</accession>
<evidence type="ECO:0000313" key="1">
    <source>
        <dbReference type="EMBL" id="OGM09252.1"/>
    </source>
</evidence>
<sequence>MRYYLEPISPESQVKEYGEDARRFEVDITQFLDESTGATYRGFVSTFIFARRNEPYFLLGLDCDSTEDMLQTTTELSFRNMGYMIIESSPFRFWVLSEFVGTGSQCISIMETIPGVDPRYVKCTEKRNDFFLRAFPKNGFKPRFRIWDGMRWIYAEFGGNTKFAGNVFRVGKYISWLGKWSKEFYDLWHCEKFNKLYNCGLPSFYKDETIENLRVRKRLIRL</sequence>
<dbReference type="EMBL" id="MGFQ01000024">
    <property type="protein sequence ID" value="OGM09252.1"/>
    <property type="molecule type" value="Genomic_DNA"/>
</dbReference>
<evidence type="ECO:0000313" key="2">
    <source>
        <dbReference type="Proteomes" id="UP000176939"/>
    </source>
</evidence>
<dbReference type="AlphaFoldDB" id="A0A1F7X2D7"/>
<dbReference type="Proteomes" id="UP000176939">
    <property type="component" value="Unassembled WGS sequence"/>
</dbReference>